<dbReference type="EMBL" id="SPQZ01000003">
    <property type="protein sequence ID" value="TFV98056.1"/>
    <property type="molecule type" value="Genomic_DNA"/>
</dbReference>
<keyword evidence="1 4" id="KW-0808">Transferase</keyword>
<dbReference type="CDD" id="cd04301">
    <property type="entry name" value="NAT_SF"/>
    <property type="match status" value="1"/>
</dbReference>
<evidence type="ECO:0000256" key="1">
    <source>
        <dbReference type="ARBA" id="ARBA00022679"/>
    </source>
</evidence>
<reference evidence="4 5" key="1">
    <citation type="journal article" date="2018" name="J. Microbiol.">
        <title>Leifsonia flava sp. nov., a novel actinobacterium isolated from the rhizosphere of Aquilegia viridiflora.</title>
        <authorList>
            <person name="Cai Y."/>
            <person name="Tao W.Z."/>
            <person name="Ma Y.J."/>
            <person name="Cheng J."/>
            <person name="Zhang M.Y."/>
            <person name="Zhang Y.X."/>
        </authorList>
    </citation>
    <scope>NUCLEOTIDE SEQUENCE [LARGE SCALE GENOMIC DNA]</scope>
    <source>
        <strain evidence="4 5">SYP-B2174</strain>
    </source>
</reference>
<name>A0A4Y9R3B9_9MICO</name>
<dbReference type="PANTHER" id="PTHR43877">
    <property type="entry name" value="AMINOALKYLPHOSPHONATE N-ACETYLTRANSFERASE-RELATED-RELATED"/>
    <property type="match status" value="1"/>
</dbReference>
<dbReference type="Gene3D" id="3.40.630.30">
    <property type="match status" value="1"/>
</dbReference>
<proteinExistence type="predicted"/>
<gene>
    <name evidence="4" type="ORF">E4M00_08410</name>
</gene>
<evidence type="ECO:0000313" key="5">
    <source>
        <dbReference type="Proteomes" id="UP000298127"/>
    </source>
</evidence>
<evidence type="ECO:0000313" key="4">
    <source>
        <dbReference type="EMBL" id="TFV98056.1"/>
    </source>
</evidence>
<dbReference type="SUPFAM" id="SSF55729">
    <property type="entry name" value="Acyl-CoA N-acyltransferases (Nat)"/>
    <property type="match status" value="1"/>
</dbReference>
<dbReference type="PANTHER" id="PTHR43877:SF2">
    <property type="entry name" value="AMINOALKYLPHOSPHONATE N-ACETYLTRANSFERASE-RELATED"/>
    <property type="match status" value="1"/>
</dbReference>
<dbReference type="AlphaFoldDB" id="A0A4Y9R3B9"/>
<protein>
    <submittedName>
        <fullName evidence="4">GNAT family N-acetyltransferase</fullName>
    </submittedName>
</protein>
<accession>A0A4Y9R3B9</accession>
<comment type="caution">
    <text evidence="4">The sequence shown here is derived from an EMBL/GenBank/DDBJ whole genome shotgun (WGS) entry which is preliminary data.</text>
</comment>
<dbReference type="InterPro" id="IPR000182">
    <property type="entry name" value="GNAT_dom"/>
</dbReference>
<dbReference type="InterPro" id="IPR016181">
    <property type="entry name" value="Acyl_CoA_acyltransferase"/>
</dbReference>
<dbReference type="RefSeq" id="WP_135120062.1">
    <property type="nucleotide sequence ID" value="NZ_SPQZ01000003.1"/>
</dbReference>
<feature type="domain" description="N-acetyltransferase" evidence="3">
    <location>
        <begin position="20"/>
        <end position="160"/>
    </location>
</feature>
<keyword evidence="2" id="KW-0012">Acyltransferase</keyword>
<dbReference type="InterPro" id="IPR050832">
    <property type="entry name" value="Bact_Acetyltransf"/>
</dbReference>
<organism evidence="4 5">
    <name type="scientific">Orlajensenia leifsoniae</name>
    <dbReference type="NCBI Taxonomy" id="2561933"/>
    <lineage>
        <taxon>Bacteria</taxon>
        <taxon>Bacillati</taxon>
        <taxon>Actinomycetota</taxon>
        <taxon>Actinomycetes</taxon>
        <taxon>Micrococcales</taxon>
        <taxon>Microbacteriaceae</taxon>
        <taxon>Orlajensenia</taxon>
    </lineage>
</organism>
<evidence type="ECO:0000256" key="2">
    <source>
        <dbReference type="ARBA" id="ARBA00023315"/>
    </source>
</evidence>
<dbReference type="Pfam" id="PF00583">
    <property type="entry name" value="Acetyltransf_1"/>
    <property type="match status" value="1"/>
</dbReference>
<dbReference type="Proteomes" id="UP000298127">
    <property type="component" value="Unassembled WGS sequence"/>
</dbReference>
<dbReference type="PROSITE" id="PS51186">
    <property type="entry name" value="GNAT"/>
    <property type="match status" value="1"/>
</dbReference>
<dbReference type="GO" id="GO:0016747">
    <property type="term" value="F:acyltransferase activity, transferring groups other than amino-acyl groups"/>
    <property type="evidence" value="ECO:0007669"/>
    <property type="project" value="InterPro"/>
</dbReference>
<keyword evidence="5" id="KW-1185">Reference proteome</keyword>
<evidence type="ECO:0000259" key="3">
    <source>
        <dbReference type="PROSITE" id="PS51186"/>
    </source>
</evidence>
<sequence length="165" mass="18308">MAETPSLTIESVVWDDPRAVALRTAMDEEMGARYASAWDDWDQAAAEEARKALTLNPADIRATYLAVVDGEAVGHAALRRLGQEWELKRVVTLRSHRGHGISKSLIEAVEAAAVAEDATRLILQTGDRQPEAVRLYEWLGYTPIPVYAPYDALPMSLCFARELTR</sequence>